<evidence type="ECO:0000313" key="6">
    <source>
        <dbReference type="EMBL" id="MCX2561577.1"/>
    </source>
</evidence>
<dbReference type="Gene3D" id="3.90.550.10">
    <property type="entry name" value="Spore Coat Polysaccharide Biosynthesis Protein SpsA, Chain A"/>
    <property type="match status" value="1"/>
</dbReference>
<evidence type="ECO:0000313" key="7">
    <source>
        <dbReference type="Proteomes" id="UP001526446"/>
    </source>
</evidence>
<dbReference type="InterPro" id="IPR029044">
    <property type="entry name" value="Nucleotide-diphossugar_trans"/>
</dbReference>
<dbReference type="EMBL" id="JAPIUX010000010">
    <property type="protein sequence ID" value="MCX2561577.1"/>
    <property type="molecule type" value="Genomic_DNA"/>
</dbReference>
<keyword evidence="2 6" id="KW-0328">Glycosyltransferase</keyword>
<dbReference type="PANTHER" id="PTHR43179:SF12">
    <property type="entry name" value="GALACTOFURANOSYLTRANSFERASE GLFT2"/>
    <property type="match status" value="1"/>
</dbReference>
<dbReference type="Gene3D" id="1.25.40.10">
    <property type="entry name" value="Tetratricopeptide repeat domain"/>
    <property type="match status" value="1"/>
</dbReference>
<dbReference type="InterPro" id="IPR011990">
    <property type="entry name" value="TPR-like_helical_dom_sf"/>
</dbReference>
<dbReference type="SUPFAM" id="SSF53448">
    <property type="entry name" value="Nucleotide-diphospho-sugar transferases"/>
    <property type="match status" value="1"/>
</dbReference>
<evidence type="ECO:0000256" key="3">
    <source>
        <dbReference type="ARBA" id="ARBA00022679"/>
    </source>
</evidence>
<dbReference type="SUPFAM" id="SSF48452">
    <property type="entry name" value="TPR-like"/>
    <property type="match status" value="1"/>
</dbReference>
<sequence>MARSPGERGPLSGFVTQDDRAAWEVWASAQAQESFRRGNAAWQAGQEAEAWDWLERANRQARDNPHVMLALALARQAVGEASGALHLLEELLKRFDFREGWFFLATFQQAAGEGAAAVRSLGRLLSHFACTPEIATLAAKIARLNGLAGWCGVQGDGVLVLGGAAAEGAMPQMRLDGQPAKVVHKKAGWVCPAGWQTAKNLDLSFSDSQFLLGSPLQPRVITRSEGLVEAGPDGLTGWVWLPHDADRIPVVQVLEAQTGKILHTLKAEAFSVSVSSEVPLARYRALDVPWEALPDGPVRVVGPDGRDLAGSPLDAGLERRSASQSAGLVAQEFPSGVRKKDRSPQVFPKFVPVPVQQGGAASPLVSGQRAAVALVIPVYRDKARTLACLRTVAETVDSRKNPVIIVNDAAPDPDLVEAVEAFAAQAGFRVMTHVRNLGFPSAVNTGLKAVPGQDVIVLNSDTLVAEGWLEELRQIAYARPETGTVTPFSNDASILSYPAPDKKNPVPDLEETRRLMACAQAANAGQAVEIPTANGFCMYIRHDCLAQTGLLREDVFAQGYGEENDFCMRARALGWRHQAAPGAFVAHVGSASFGGTRAGLMRRNEAILGRLHPGYHELVAAWIAEDPLFQARRRLDLVRFRAAPVPVPVPVSGAASGKAARQKGSVRKASAGQSRSRRAVVLVTHDYGGGVERVVRGRIRTLLRQGVRPLILRPLEGGCQIEEGVLGEKGPSGGGACPSLRFRLPEEWTLLVRILKAEGAEGVEVHHMAGHHSGLYRLPEALACPYDVYIHDYMWFCQRISLMGPKGRYCGEPDAAGCETCIALLGRNMGEEISVTAYLKRSAGFLQAAHKVRVPSQDTAARMRHHFPGLTCHVSPLEDDAALCAAGMAGKADTEECGRAPQGRIPGVAVMGRKRRERIRVCVIGAIGKEKGYDVLLAAAQDAAMRGLPLEFVVAGHTPDDDALMRTGHVFVTGEYREEEAVPLIVSLQADYAFLPSVWPETWCYTLGLAWKAGLRVAVFDFGAPAERIRATKQGILLETDLSGGALNDVLTGIGRAER</sequence>
<comment type="similarity">
    <text evidence="1">Belongs to the glycosyltransferase 2 family.</text>
</comment>
<dbReference type="InterPro" id="IPR001296">
    <property type="entry name" value="Glyco_trans_1"/>
</dbReference>
<dbReference type="PANTHER" id="PTHR43179">
    <property type="entry name" value="RHAMNOSYLTRANSFERASE WBBL"/>
    <property type="match status" value="1"/>
</dbReference>
<feature type="domain" description="Glycosyl transferase family 1" evidence="5">
    <location>
        <begin position="916"/>
        <end position="1041"/>
    </location>
</feature>
<organism evidence="6 7">
    <name type="scientific">Acetobacter farinalis</name>
    <dbReference type="NCBI Taxonomy" id="1260984"/>
    <lineage>
        <taxon>Bacteria</taxon>
        <taxon>Pseudomonadati</taxon>
        <taxon>Pseudomonadota</taxon>
        <taxon>Alphaproteobacteria</taxon>
        <taxon>Acetobacterales</taxon>
        <taxon>Acetobacteraceae</taxon>
        <taxon>Acetobacter</taxon>
    </lineage>
</organism>
<evidence type="ECO:0000256" key="2">
    <source>
        <dbReference type="ARBA" id="ARBA00022676"/>
    </source>
</evidence>
<keyword evidence="3 6" id="KW-0808">Transferase</keyword>
<gene>
    <name evidence="6" type="ORF">OQ252_09240</name>
</gene>
<name>A0ABT3Q8F3_9PROT</name>
<dbReference type="EC" id="2.4.-.-" evidence="6"/>
<evidence type="ECO:0000256" key="4">
    <source>
        <dbReference type="SAM" id="MobiDB-lite"/>
    </source>
</evidence>
<dbReference type="Pfam" id="PF00534">
    <property type="entry name" value="Glycos_transf_1"/>
    <property type="match status" value="1"/>
</dbReference>
<dbReference type="Pfam" id="PF13641">
    <property type="entry name" value="Glyco_tranf_2_3"/>
    <property type="match status" value="1"/>
</dbReference>
<feature type="region of interest" description="Disordered" evidence="4">
    <location>
        <begin position="651"/>
        <end position="671"/>
    </location>
</feature>
<proteinExistence type="inferred from homology"/>
<keyword evidence="7" id="KW-1185">Reference proteome</keyword>
<dbReference type="GO" id="GO:0016757">
    <property type="term" value="F:glycosyltransferase activity"/>
    <property type="evidence" value="ECO:0007669"/>
    <property type="project" value="UniProtKB-KW"/>
</dbReference>
<protein>
    <submittedName>
        <fullName evidence="6">Glycosyltransferase</fullName>
        <ecNumber evidence="6">2.4.-.-</ecNumber>
    </submittedName>
</protein>
<comment type="caution">
    <text evidence="6">The sequence shown here is derived from an EMBL/GenBank/DDBJ whole genome shotgun (WGS) entry which is preliminary data.</text>
</comment>
<dbReference type="Gene3D" id="3.40.50.2000">
    <property type="entry name" value="Glycogen Phosphorylase B"/>
    <property type="match status" value="1"/>
</dbReference>
<evidence type="ECO:0000256" key="1">
    <source>
        <dbReference type="ARBA" id="ARBA00006739"/>
    </source>
</evidence>
<evidence type="ECO:0000259" key="5">
    <source>
        <dbReference type="Pfam" id="PF00534"/>
    </source>
</evidence>
<dbReference type="RefSeq" id="WP_166122103.1">
    <property type="nucleotide sequence ID" value="NZ_JAPIUX010000010.1"/>
</dbReference>
<reference evidence="6 7" key="1">
    <citation type="submission" date="2022-11" db="EMBL/GenBank/DDBJ databases">
        <title>Genome sequencing of Acetobacter type strain.</title>
        <authorList>
            <person name="Heo J."/>
            <person name="Lee D."/>
            <person name="Han B.-H."/>
            <person name="Hong S.-B."/>
            <person name="Kwon S.-W."/>
        </authorList>
    </citation>
    <scope>NUCLEOTIDE SEQUENCE [LARGE SCALE GENOMIC DNA]</scope>
    <source>
        <strain evidence="6 7">KACC 21251</strain>
    </source>
</reference>
<dbReference type="SUPFAM" id="SSF53756">
    <property type="entry name" value="UDP-Glycosyltransferase/glycogen phosphorylase"/>
    <property type="match status" value="1"/>
</dbReference>
<dbReference type="Proteomes" id="UP001526446">
    <property type="component" value="Unassembled WGS sequence"/>
</dbReference>
<accession>A0ABT3Q8F3</accession>